<feature type="compositionally biased region" description="Basic residues" evidence="1">
    <location>
        <begin position="81"/>
        <end position="90"/>
    </location>
</feature>
<reference evidence="2 3" key="1">
    <citation type="journal article" date="2024" name="BMC Genomics">
        <title>De novo assembly and annotation of Popillia japonica's genome with initial clues to its potential as an invasive pest.</title>
        <authorList>
            <person name="Cucini C."/>
            <person name="Boschi S."/>
            <person name="Funari R."/>
            <person name="Cardaioli E."/>
            <person name="Iannotti N."/>
            <person name="Marturano G."/>
            <person name="Paoli F."/>
            <person name="Bruttini M."/>
            <person name="Carapelli A."/>
            <person name="Frati F."/>
            <person name="Nardi F."/>
        </authorList>
    </citation>
    <scope>NUCLEOTIDE SEQUENCE [LARGE SCALE GENOMIC DNA]</scope>
    <source>
        <strain evidence="2">DMR45628</strain>
    </source>
</reference>
<evidence type="ECO:0000313" key="2">
    <source>
        <dbReference type="EMBL" id="KAK9744428.1"/>
    </source>
</evidence>
<feature type="compositionally biased region" description="Polar residues" evidence="1">
    <location>
        <begin position="1"/>
        <end position="11"/>
    </location>
</feature>
<evidence type="ECO:0000313" key="3">
    <source>
        <dbReference type="Proteomes" id="UP001458880"/>
    </source>
</evidence>
<organism evidence="2 3">
    <name type="scientific">Popillia japonica</name>
    <name type="common">Japanese beetle</name>
    <dbReference type="NCBI Taxonomy" id="7064"/>
    <lineage>
        <taxon>Eukaryota</taxon>
        <taxon>Metazoa</taxon>
        <taxon>Ecdysozoa</taxon>
        <taxon>Arthropoda</taxon>
        <taxon>Hexapoda</taxon>
        <taxon>Insecta</taxon>
        <taxon>Pterygota</taxon>
        <taxon>Neoptera</taxon>
        <taxon>Endopterygota</taxon>
        <taxon>Coleoptera</taxon>
        <taxon>Polyphaga</taxon>
        <taxon>Scarabaeiformia</taxon>
        <taxon>Scarabaeidae</taxon>
        <taxon>Rutelinae</taxon>
        <taxon>Popillia</taxon>
    </lineage>
</organism>
<name>A0AAW1MEB2_POPJA</name>
<protein>
    <submittedName>
        <fullName evidence="2">Uncharacterized protein</fullName>
    </submittedName>
</protein>
<dbReference type="Proteomes" id="UP001458880">
    <property type="component" value="Unassembled WGS sequence"/>
</dbReference>
<feature type="region of interest" description="Disordered" evidence="1">
    <location>
        <begin position="1"/>
        <end position="121"/>
    </location>
</feature>
<dbReference type="AlphaFoldDB" id="A0AAW1MEB2"/>
<comment type="caution">
    <text evidence="2">The sequence shown here is derived from an EMBL/GenBank/DDBJ whole genome shotgun (WGS) entry which is preliminary data.</text>
</comment>
<feature type="compositionally biased region" description="Basic and acidic residues" evidence="1">
    <location>
        <begin position="71"/>
        <end position="80"/>
    </location>
</feature>
<keyword evidence="3" id="KW-1185">Reference proteome</keyword>
<accession>A0AAW1MEB2</accession>
<sequence length="162" mass="18060">MDKPENVTQTPYPDPPGPFLVSPKDIQPVPRLSLPTTSNSRAGSAAIVSGSPYKTALEESLERKKISKRKLPFEKQQTDKQKKKRNKIRRTPSPNLSLSDDEDCPPYVSTDDSDSTNHDDDGKIVPRMCQLMTATVQTMMMTAHIVAFVKDCTQMTHMVKLG</sequence>
<proteinExistence type="predicted"/>
<gene>
    <name evidence="2" type="ORF">QE152_g7792</name>
</gene>
<evidence type="ECO:0000256" key="1">
    <source>
        <dbReference type="SAM" id="MobiDB-lite"/>
    </source>
</evidence>
<dbReference type="EMBL" id="JASPKY010000058">
    <property type="protein sequence ID" value="KAK9744428.1"/>
    <property type="molecule type" value="Genomic_DNA"/>
</dbReference>